<name>A0A367XTG5_9MICO</name>
<dbReference type="InterPro" id="IPR036249">
    <property type="entry name" value="Thioredoxin-like_sf"/>
</dbReference>
<sequence length="222" mass="23398">MKNRSSLWAMLLSIVVVIAITVVAVLVYLMNRDAVTEVEAPDIAVVDQESGAIVVGSGEHVLETYVDFMCPYCGEFERSWGADIASAVEDGSITLRVVAVGFLDSQSSGTNYSTRAASSLYCVADEDPDAVVPYMAALYADQPVEGSEGLSDEELLAHAADVGVSSSSFQSCVTSQEYADFIAQLNGTVPVNPSTGNRGIPAILLDGDRIDYTEGPGVLATL</sequence>
<evidence type="ECO:0000259" key="2">
    <source>
        <dbReference type="Pfam" id="PF13462"/>
    </source>
</evidence>
<feature type="domain" description="Thioredoxin-like fold" evidence="2">
    <location>
        <begin position="59"/>
        <end position="211"/>
    </location>
</feature>
<keyword evidence="1" id="KW-0472">Membrane</keyword>
<dbReference type="EMBL" id="QORO01000006">
    <property type="protein sequence ID" value="RCK56888.1"/>
    <property type="molecule type" value="Genomic_DNA"/>
</dbReference>
<dbReference type="GO" id="GO:0016853">
    <property type="term" value="F:isomerase activity"/>
    <property type="evidence" value="ECO:0007669"/>
    <property type="project" value="UniProtKB-KW"/>
</dbReference>
<evidence type="ECO:0000256" key="1">
    <source>
        <dbReference type="SAM" id="Phobius"/>
    </source>
</evidence>
<dbReference type="AlphaFoldDB" id="A0A367XTG5"/>
<protein>
    <submittedName>
        <fullName evidence="3">Protein-disulfide isomerase</fullName>
    </submittedName>
</protein>
<dbReference type="Pfam" id="PF13462">
    <property type="entry name" value="Thioredoxin_4"/>
    <property type="match status" value="1"/>
</dbReference>
<evidence type="ECO:0000313" key="4">
    <source>
        <dbReference type="Proteomes" id="UP000253508"/>
    </source>
</evidence>
<comment type="caution">
    <text evidence="3">The sequence shown here is derived from an EMBL/GenBank/DDBJ whole genome shotgun (WGS) entry which is preliminary data.</text>
</comment>
<proteinExistence type="predicted"/>
<evidence type="ECO:0000313" key="3">
    <source>
        <dbReference type="EMBL" id="RCK56888.1"/>
    </source>
</evidence>
<keyword evidence="1" id="KW-0812">Transmembrane</keyword>
<dbReference type="OrthoDB" id="117402at2"/>
<gene>
    <name evidence="3" type="ORF">DTO57_13495</name>
</gene>
<dbReference type="InterPro" id="IPR012336">
    <property type="entry name" value="Thioredoxin-like_fold"/>
</dbReference>
<dbReference type="Proteomes" id="UP000253508">
    <property type="component" value="Unassembled WGS sequence"/>
</dbReference>
<reference evidence="3 4" key="1">
    <citation type="submission" date="2018-07" db="EMBL/GenBank/DDBJ databases">
        <title>Microbacterium endoborsara sp. nov., a novel actinobacterium isolated from Borszczowia aralocaspica.</title>
        <authorList>
            <person name="An D."/>
        </authorList>
    </citation>
    <scope>NUCLEOTIDE SEQUENCE [LARGE SCALE GENOMIC DNA]</scope>
    <source>
        <strain evidence="3 4">C1.15228</strain>
    </source>
</reference>
<organism evidence="3 4">
    <name type="scientific">Microbacterium sorbitolivorans</name>
    <dbReference type="NCBI Taxonomy" id="1867410"/>
    <lineage>
        <taxon>Bacteria</taxon>
        <taxon>Bacillati</taxon>
        <taxon>Actinomycetota</taxon>
        <taxon>Actinomycetes</taxon>
        <taxon>Micrococcales</taxon>
        <taxon>Microbacteriaceae</taxon>
        <taxon>Microbacterium</taxon>
    </lineage>
</organism>
<accession>A0A367XTG5</accession>
<dbReference type="Gene3D" id="3.40.30.10">
    <property type="entry name" value="Glutaredoxin"/>
    <property type="match status" value="1"/>
</dbReference>
<keyword evidence="4" id="KW-1185">Reference proteome</keyword>
<keyword evidence="3" id="KW-0413">Isomerase</keyword>
<feature type="transmembrane region" description="Helical" evidence="1">
    <location>
        <begin position="7"/>
        <end position="30"/>
    </location>
</feature>
<keyword evidence="1" id="KW-1133">Transmembrane helix</keyword>
<dbReference type="SUPFAM" id="SSF52833">
    <property type="entry name" value="Thioredoxin-like"/>
    <property type="match status" value="1"/>
</dbReference>
<dbReference type="RefSeq" id="WP_114118762.1">
    <property type="nucleotide sequence ID" value="NZ_BMHU01000007.1"/>
</dbReference>